<evidence type="ECO:0000313" key="9">
    <source>
        <dbReference type="Proteomes" id="UP001196338"/>
    </source>
</evidence>
<dbReference type="PANTHER" id="PTHR43124">
    <property type="entry name" value="PURINE EFFLUX PUMP PBUE"/>
    <property type="match status" value="1"/>
</dbReference>
<dbReference type="InterPro" id="IPR050189">
    <property type="entry name" value="MFS_Efflux_Transporters"/>
</dbReference>
<keyword evidence="4 6" id="KW-1133">Transmembrane helix</keyword>
<evidence type="ECO:0000259" key="7">
    <source>
        <dbReference type="PROSITE" id="PS50850"/>
    </source>
</evidence>
<dbReference type="Pfam" id="PF07690">
    <property type="entry name" value="MFS_1"/>
    <property type="match status" value="1"/>
</dbReference>
<keyword evidence="2" id="KW-1003">Cell membrane</keyword>
<gene>
    <name evidence="8" type="ORF">KIN13_15780</name>
</gene>
<evidence type="ECO:0000256" key="2">
    <source>
        <dbReference type="ARBA" id="ARBA00022475"/>
    </source>
</evidence>
<dbReference type="RefSeq" id="WP_213421098.1">
    <property type="nucleotide sequence ID" value="NZ_JAHBND010000655.1"/>
</dbReference>
<name>A0AAW4KWP4_VIBCL</name>
<reference evidence="8" key="1">
    <citation type="submission" date="2021-05" db="EMBL/GenBank/DDBJ databases">
        <authorList>
            <person name="Stine C."/>
        </authorList>
    </citation>
    <scope>NUCLEOTIDE SEQUENCE</scope>
    <source>
        <strain evidence="8">TDS0091212</strain>
    </source>
</reference>
<proteinExistence type="predicted"/>
<reference evidence="8" key="2">
    <citation type="submission" date="2023-08" db="EMBL/GenBank/DDBJ databases">
        <title>Vibrio cholerae Outbreaks in Tanzania Exemplify Founder Flush: Simultaneous Increases in Population Size and Genetic Diversity.</title>
        <authorList>
            <person name="Debes A.K."/>
            <person name="Mohammed A."/>
            <person name="Maseke I."/>
            <person name="Almeida M."/>
            <person name="Li S."/>
            <person name="Matimba H."/>
            <person name="Joachim A."/>
            <person name="Mizinduko M."/>
            <person name="Nyanga S."/>
            <person name="Kelly M."/>
            <person name="Kachwamba Y."/>
            <person name="Schaffer A.M."/>
            <person name="Nyanga A.S."/>
            <person name="Mghamba J."/>
            <person name="Mosha F.S."/>
            <person name="Sack D.A."/>
            <person name="Stine O.C."/>
        </authorList>
    </citation>
    <scope>NUCLEOTIDE SEQUENCE</scope>
    <source>
        <strain evidence="8">TDS0091212</strain>
    </source>
</reference>
<feature type="domain" description="Major facilitator superfamily (MFS) profile" evidence="7">
    <location>
        <begin position="6"/>
        <end position="91"/>
    </location>
</feature>
<dbReference type="Gene3D" id="1.20.1250.20">
    <property type="entry name" value="MFS general substrate transporter like domains"/>
    <property type="match status" value="1"/>
</dbReference>
<dbReference type="InterPro" id="IPR036259">
    <property type="entry name" value="MFS_trans_sf"/>
</dbReference>
<dbReference type="GO" id="GO:0005886">
    <property type="term" value="C:plasma membrane"/>
    <property type="evidence" value="ECO:0007669"/>
    <property type="project" value="UniProtKB-SubCell"/>
</dbReference>
<evidence type="ECO:0000256" key="5">
    <source>
        <dbReference type="ARBA" id="ARBA00023136"/>
    </source>
</evidence>
<dbReference type="EMBL" id="JAHBND010000655">
    <property type="protein sequence ID" value="MBS7674879.1"/>
    <property type="molecule type" value="Genomic_DNA"/>
</dbReference>
<evidence type="ECO:0000256" key="6">
    <source>
        <dbReference type="SAM" id="Phobius"/>
    </source>
</evidence>
<dbReference type="InterPro" id="IPR011701">
    <property type="entry name" value="MFS"/>
</dbReference>
<feature type="transmembrane region" description="Helical" evidence="6">
    <location>
        <begin position="72"/>
        <end position="90"/>
    </location>
</feature>
<protein>
    <submittedName>
        <fullName evidence="8">MFS transporter</fullName>
    </submittedName>
</protein>
<feature type="non-terminal residue" evidence="8">
    <location>
        <position position="1"/>
    </location>
</feature>
<evidence type="ECO:0000256" key="1">
    <source>
        <dbReference type="ARBA" id="ARBA00004651"/>
    </source>
</evidence>
<comment type="caution">
    <text evidence="8">The sequence shown here is derived from an EMBL/GenBank/DDBJ whole genome shotgun (WGS) entry which is preliminary data.</text>
</comment>
<evidence type="ECO:0000313" key="8">
    <source>
        <dbReference type="EMBL" id="MBS7674879.1"/>
    </source>
</evidence>
<dbReference type="PANTHER" id="PTHR43124:SF10">
    <property type="entry name" value="PURINE EFFLUX PUMP PBUE"/>
    <property type="match status" value="1"/>
</dbReference>
<evidence type="ECO:0000256" key="3">
    <source>
        <dbReference type="ARBA" id="ARBA00022692"/>
    </source>
</evidence>
<feature type="non-terminal residue" evidence="8">
    <location>
        <position position="91"/>
    </location>
</feature>
<keyword evidence="3 6" id="KW-0812">Transmembrane</keyword>
<dbReference type="PROSITE" id="PS50850">
    <property type="entry name" value="MFS"/>
    <property type="match status" value="1"/>
</dbReference>
<dbReference type="Proteomes" id="UP001196338">
    <property type="component" value="Unassembled WGS sequence"/>
</dbReference>
<keyword evidence="5 6" id="KW-0472">Membrane</keyword>
<evidence type="ECO:0000256" key="4">
    <source>
        <dbReference type="ARBA" id="ARBA00022989"/>
    </source>
</evidence>
<dbReference type="AlphaFoldDB" id="A0AAW4KWP4"/>
<dbReference type="InterPro" id="IPR020846">
    <property type="entry name" value="MFS_dom"/>
</dbReference>
<comment type="subcellular location">
    <subcellularLocation>
        <location evidence="1">Cell membrane</location>
        <topology evidence="1">Multi-pass membrane protein</topology>
    </subcellularLocation>
</comment>
<dbReference type="SUPFAM" id="SSF103473">
    <property type="entry name" value="MFS general substrate transporter"/>
    <property type="match status" value="1"/>
</dbReference>
<dbReference type="GO" id="GO:0022857">
    <property type="term" value="F:transmembrane transporter activity"/>
    <property type="evidence" value="ECO:0007669"/>
    <property type="project" value="InterPro"/>
</dbReference>
<feature type="transmembrane region" description="Helical" evidence="6">
    <location>
        <begin position="43"/>
        <end position="65"/>
    </location>
</feature>
<organism evidence="8 9">
    <name type="scientific">Vibrio cholerae</name>
    <dbReference type="NCBI Taxonomy" id="666"/>
    <lineage>
        <taxon>Bacteria</taxon>
        <taxon>Pseudomonadati</taxon>
        <taxon>Pseudomonadota</taxon>
        <taxon>Gammaproteobacteria</taxon>
        <taxon>Vibrionales</taxon>
        <taxon>Vibrionaceae</taxon>
        <taxon>Vibrio</taxon>
    </lineage>
</organism>
<accession>A0AAW4KWP4</accession>
<sequence length="91" mass="9711">VFMLFPILLLSAAGFTVLTTEFVIVGLLPSIARDLNVSVSQAGLLVTLFAFTVAAFGPFLTAYCARFPRKRLFISILIMFAAANTVAALAP</sequence>